<evidence type="ECO:0000313" key="3">
    <source>
        <dbReference type="Proteomes" id="UP001054889"/>
    </source>
</evidence>
<keyword evidence="3" id="KW-1185">Reference proteome</keyword>
<gene>
    <name evidence="2" type="primary">ga02831</name>
    <name evidence="2" type="ORF">PR202_ga02831</name>
</gene>
<comment type="caution">
    <text evidence="2">The sequence shown here is derived from an EMBL/GenBank/DDBJ whole genome shotgun (WGS) entry which is preliminary data.</text>
</comment>
<evidence type="ECO:0000313" key="2">
    <source>
        <dbReference type="EMBL" id="GJM86928.1"/>
    </source>
</evidence>
<evidence type="ECO:0000256" key="1">
    <source>
        <dbReference type="SAM" id="MobiDB-lite"/>
    </source>
</evidence>
<feature type="region of interest" description="Disordered" evidence="1">
    <location>
        <begin position="227"/>
        <end position="345"/>
    </location>
</feature>
<feature type="compositionally biased region" description="Polar residues" evidence="1">
    <location>
        <begin position="333"/>
        <end position="345"/>
    </location>
</feature>
<dbReference type="Proteomes" id="UP001054889">
    <property type="component" value="Unassembled WGS sequence"/>
</dbReference>
<dbReference type="AlphaFoldDB" id="A0AAV5BMT0"/>
<feature type="compositionally biased region" description="Low complexity" evidence="1">
    <location>
        <begin position="227"/>
        <end position="236"/>
    </location>
</feature>
<sequence length="345" mass="35821">MGRIVQSHETGKQMAKCLPSKKKCRYRKNTSLFHEKKNLHPFMADLALPRPPKCTEWPLNPLASRCSPGCSRTQPITLCLCGVVGVPPSAAVDDAAAFLLCFLCFITGGGASPFPFVAATDPALFASSLPVVPSCCCTGAYLNTGSLLILPPARPFADDALRNRRRSLSRHFFLPPPLLFLLATGGALDTADVARFMGEDADSLFTPPASSSLLPAPRGDGAMAAFSSAAANGSKSTPPGPTALRPRVPRSRGDQIMDRADRGDDPTLPPPPPSSRRGGGLSGRILPSSKSSSAVVSSRACAALSRSTPKSKSASASSSASAANSGFGFPGLSSHSNGTVEVTVE</sequence>
<reference evidence="2" key="2">
    <citation type="submission" date="2021-12" db="EMBL/GenBank/DDBJ databases">
        <title>Resequencing data analysis of finger millet.</title>
        <authorList>
            <person name="Hatakeyama M."/>
            <person name="Aluri S."/>
            <person name="Balachadran M.T."/>
            <person name="Sivarajan S.R."/>
            <person name="Poveda L."/>
            <person name="Shimizu-Inatsugi R."/>
            <person name="Schlapbach R."/>
            <person name="Sreeman S.M."/>
            <person name="Shimizu K.K."/>
        </authorList>
    </citation>
    <scope>NUCLEOTIDE SEQUENCE</scope>
</reference>
<name>A0AAV5BMT0_ELECO</name>
<feature type="compositionally biased region" description="Basic and acidic residues" evidence="1">
    <location>
        <begin position="251"/>
        <end position="265"/>
    </location>
</feature>
<reference evidence="2" key="1">
    <citation type="journal article" date="2018" name="DNA Res.">
        <title>Multiple hybrid de novo genome assembly of finger millet, an orphan allotetraploid crop.</title>
        <authorList>
            <person name="Hatakeyama M."/>
            <person name="Aluri S."/>
            <person name="Balachadran M.T."/>
            <person name="Sivarajan S.R."/>
            <person name="Patrignani A."/>
            <person name="Gruter S."/>
            <person name="Poveda L."/>
            <person name="Shimizu-Inatsugi R."/>
            <person name="Baeten J."/>
            <person name="Francoijs K.J."/>
            <person name="Nataraja K.N."/>
            <person name="Reddy Y.A.N."/>
            <person name="Phadnis S."/>
            <person name="Ravikumar R.L."/>
            <person name="Schlapbach R."/>
            <person name="Sreeman S.M."/>
            <person name="Shimizu K.K."/>
        </authorList>
    </citation>
    <scope>NUCLEOTIDE SEQUENCE</scope>
</reference>
<feature type="compositionally biased region" description="Low complexity" evidence="1">
    <location>
        <begin position="283"/>
        <end position="323"/>
    </location>
</feature>
<proteinExistence type="predicted"/>
<organism evidence="2 3">
    <name type="scientific">Eleusine coracana subsp. coracana</name>
    <dbReference type="NCBI Taxonomy" id="191504"/>
    <lineage>
        <taxon>Eukaryota</taxon>
        <taxon>Viridiplantae</taxon>
        <taxon>Streptophyta</taxon>
        <taxon>Embryophyta</taxon>
        <taxon>Tracheophyta</taxon>
        <taxon>Spermatophyta</taxon>
        <taxon>Magnoliopsida</taxon>
        <taxon>Liliopsida</taxon>
        <taxon>Poales</taxon>
        <taxon>Poaceae</taxon>
        <taxon>PACMAD clade</taxon>
        <taxon>Chloridoideae</taxon>
        <taxon>Cynodonteae</taxon>
        <taxon>Eleusininae</taxon>
        <taxon>Eleusine</taxon>
    </lineage>
</organism>
<dbReference type="EMBL" id="BQKI01000001">
    <property type="protein sequence ID" value="GJM86928.1"/>
    <property type="molecule type" value="Genomic_DNA"/>
</dbReference>
<accession>A0AAV5BMT0</accession>
<protein>
    <submittedName>
        <fullName evidence="2">Uncharacterized protein</fullName>
    </submittedName>
</protein>